<reference evidence="1 2" key="1">
    <citation type="submission" date="2019-02" db="EMBL/GenBank/DDBJ databases">
        <authorList>
            <person name="He Y."/>
            <person name="Shi H."/>
            <person name="Li J."/>
            <person name="Sun Y."/>
        </authorList>
    </citation>
    <scope>NUCLEOTIDE SEQUENCE [LARGE SCALE GENOMIC DNA]</scope>
</reference>
<dbReference type="RefSeq" id="YP_009844519.1">
    <property type="nucleotide sequence ID" value="NC_048755.1"/>
</dbReference>
<dbReference type="EMBL" id="MK580972">
    <property type="protein sequence ID" value="QBP06369.1"/>
    <property type="molecule type" value="Genomic_DNA"/>
</dbReference>
<proteinExistence type="predicted"/>
<accession>A0A482ID43</accession>
<dbReference type="KEGG" id="vg:55614843"/>
<dbReference type="GeneID" id="55614843"/>
<dbReference type="Proteomes" id="UP000294655">
    <property type="component" value="Segment"/>
</dbReference>
<organism evidence="1 2">
    <name type="scientific">Stenotrophomonas phage YB07</name>
    <dbReference type="NCBI Taxonomy" id="2555548"/>
    <lineage>
        <taxon>Viruses</taxon>
        <taxon>Duplodnaviria</taxon>
        <taxon>Heunggongvirae</taxon>
        <taxon>Uroviricota</taxon>
        <taxon>Caudoviricetes</taxon>
        <taxon>Menderavirus</taxon>
        <taxon>Menderavirus IMESM1</taxon>
    </lineage>
</organism>
<evidence type="ECO:0000313" key="2">
    <source>
        <dbReference type="Proteomes" id="UP000294655"/>
    </source>
</evidence>
<sequence length="357" mass="38356">MANVRPLVRKNGVMTQMRAGVDTIDPALFAVPGGNLLINGDFDYWQRGVNFYSALGYGPDRWFYQQGSVSGGSFNRLSVGLGDTNFAGSSDVMRVELSGNDSATNTYQTFEQRIEDVNVTATKPVTTSFVVVNNGAAGRKIAIEYVQVFGKNATGAAPVFGIGSATYTLAAGYNYIQHTATPPSVAGKSFLPGHSFVVVIWTSAGSNFNSRSASLGLQTGQLLFGKMKVEIGSVATPFVKRDRGEEFRLCQRYYEKSYDIDVPPGANANNGRFAFSSSNLPGGTHWATVYFKVQKRDTPAITIWPAPQGPAGNVAQDNGVATSGLVENIGQSGYQVAWSNDGSRFGGWWNWVADAEL</sequence>
<name>A0A482ID43_9CAUD</name>
<protein>
    <submittedName>
        <fullName evidence="1">Putative glycoprotein</fullName>
    </submittedName>
</protein>
<evidence type="ECO:0000313" key="1">
    <source>
        <dbReference type="EMBL" id="QBP06369.1"/>
    </source>
</evidence>